<feature type="transmembrane region" description="Helical" evidence="3">
    <location>
        <begin position="708"/>
        <end position="727"/>
    </location>
</feature>
<feature type="compositionally biased region" description="Acidic residues" evidence="2">
    <location>
        <begin position="1439"/>
        <end position="1449"/>
    </location>
</feature>
<sequence length="1483" mass="165091">MPGVRGFSAHPAPPPPPPNVNANDLHSAPTPTLNLDELNESEQFEEPWQKCLSGMNLEQCQQIYDSLSQEQKDQLASYGLVPECCGLSATPEEAATMCRYVEFKGDASAMELENVMRISKGLRGDGLTFACDGTYRVRHADPESPIHILSECGDSRCGAHRLKFPEVRQRFRSFITRSIRRSKKDVAWWRDGLQYASLGSGHLLWDCEILERIRAEGIEIRQICLIDMAYAKPDDITLLVLQTFADWQAAVAELWDEPAPQVLAFPSAQAYFDHCGQGGVAAGCNLFMHCDAAWQGSDEECRRLAEKALVSTGLLARLNNLGGKQVPEEMLLKGPQMLRKYWQVQQEHSEEPFSAGAWLSHGDGDLEPLQDYLLGADPDEKAMRQLETDHRFKQAERARAEEIGLEVWRVRSLDPVKSRQQPSPNGQAFGEFSPGEVLIAAERQGDWIRVAGTSDLWGVEYSEEAKITVAAVPHAPGVQAQPTDDSSVWVPIDGSCLDMPSFGRFLEQIYVPPGRDPWALAEPLDPTERESLAVHKGSVTLKARRQRPDASEWSVELLRCPWSSHSPGTARQRQRERLHWRSVLHDSCGQNRKALLKALGPEERAQLRAFIKKEQRRWQALAVELSQMKGFARDLDAEVMDDQGFTPAMLLDSANKSNRPLGRDAVKALGPPEGATGGSNSMEIGKLLVANLCMISSGSICASGCVKHTVVCGIFGFVTATILVLSLSFLRQRVFDFSHPLALCMLAYLLVGMKNCWYLTHALSLLIAGALLHASPLPLLPDIGDGIISGMCCVGFLYLAMIPCGQVLVIVLQLVAPQFLHNAQEYRIQRFVELLPNYDVVCLQELTVFWGIDSFVDLIRAHASSCGLKHFASSGRWPDWPATFAAAGLGVFSKYPIVRSEYSSFSRQAWFEWSAIQRGFLMVELEGPEGKRISVLNIHTTAGLEVLETGVGVSQNKASAVNPVGLDQLLEALLRFEAFSRGADQRIFCGDFNVSKDSLAFTRFREDALRRLKLVDVYPKSPPTFACVDETTGKPLETLRDQLFNLRRGPNKVLLTKLWESMGQELLLRLRIEKTELDEGTKDWSCTKRSRVWRAFSGPPYFSDLTMAEKQIGRSEFEGCLTVSSGQLCIGMQSRNLDDAGVEKWCSWMDDCLEDFVRNKRLRRETDGFLLCREANFSANMIGDLGGRALLRVLFTHKIAVRIVKLFKNHLGRAFASSMMDWLTITPVPAVELHLSHNYIPREGAVDILKAVGHNKVYPAKNLNGTQQPLWLRLEQNIVEKPDELLRVAEEQLRAPGASPGAAPLSLDNVPRAVAADQPCPLAQVAYLTNQRDHRRGVPPEAQRWRAQAGPKEAFRWRISISPEQAEQAEQAAKAPTVSLVRAKTGPTPEPRDRADSEVVLFPSEREEAREGPSSVWNGLPASEQLAKKKAPPMAPPDALEDESDENSDEAPGPVSHVRRAVRRLRWKPSGTRTRPPHPQLPW</sequence>
<feature type="compositionally biased region" description="Basic residues" evidence="2">
    <location>
        <begin position="1457"/>
        <end position="1467"/>
    </location>
</feature>
<dbReference type="Proteomes" id="UP001642464">
    <property type="component" value="Unassembled WGS sequence"/>
</dbReference>
<feature type="region of interest" description="Disordered" evidence="2">
    <location>
        <begin position="1"/>
        <end position="29"/>
    </location>
</feature>
<keyword evidence="6" id="KW-1185">Reference proteome</keyword>
<dbReference type="PANTHER" id="PTHR16320:SF23">
    <property type="entry name" value="SPHINGOMYELINASE C 1"/>
    <property type="match status" value="1"/>
</dbReference>
<feature type="transmembrane region" description="Helical" evidence="3">
    <location>
        <begin position="734"/>
        <end position="751"/>
    </location>
</feature>
<accession>A0ABP0PW96</accession>
<keyword evidence="3" id="KW-1133">Transmembrane helix</keyword>
<dbReference type="PANTHER" id="PTHR16320">
    <property type="entry name" value="SPHINGOMYELINASE FAMILY MEMBER"/>
    <property type="match status" value="1"/>
</dbReference>
<name>A0ABP0PW96_9DINO</name>
<dbReference type="InterPro" id="IPR005135">
    <property type="entry name" value="Endo/exonuclease/phosphatase"/>
</dbReference>
<keyword evidence="3" id="KW-0472">Membrane</keyword>
<protein>
    <recommendedName>
        <fullName evidence="4">Endonuclease/exonuclease/phosphatase domain-containing protein</fullName>
    </recommendedName>
</protein>
<comment type="similarity">
    <text evidence="1">Belongs to the neutral sphingomyelinase family.</text>
</comment>
<evidence type="ECO:0000256" key="1">
    <source>
        <dbReference type="ARBA" id="ARBA00006335"/>
    </source>
</evidence>
<feature type="transmembrane region" description="Helical" evidence="3">
    <location>
        <begin position="757"/>
        <end position="780"/>
    </location>
</feature>
<dbReference type="EMBL" id="CAXAMM010038574">
    <property type="protein sequence ID" value="CAK9079174.1"/>
    <property type="molecule type" value="Genomic_DNA"/>
</dbReference>
<feature type="region of interest" description="Disordered" evidence="2">
    <location>
        <begin position="1365"/>
        <end position="1483"/>
    </location>
</feature>
<evidence type="ECO:0000256" key="3">
    <source>
        <dbReference type="SAM" id="Phobius"/>
    </source>
</evidence>
<dbReference type="Pfam" id="PF03372">
    <property type="entry name" value="Exo_endo_phos"/>
    <property type="match status" value="1"/>
</dbReference>
<organism evidence="5 6">
    <name type="scientific">Durusdinium trenchii</name>
    <dbReference type="NCBI Taxonomy" id="1381693"/>
    <lineage>
        <taxon>Eukaryota</taxon>
        <taxon>Sar</taxon>
        <taxon>Alveolata</taxon>
        <taxon>Dinophyceae</taxon>
        <taxon>Suessiales</taxon>
        <taxon>Symbiodiniaceae</taxon>
        <taxon>Durusdinium</taxon>
    </lineage>
</organism>
<proteinExistence type="inferred from homology"/>
<gene>
    <name evidence="5" type="ORF">SCF082_LOCUS37795</name>
</gene>
<evidence type="ECO:0000313" key="6">
    <source>
        <dbReference type="Proteomes" id="UP001642464"/>
    </source>
</evidence>
<reference evidence="5 6" key="1">
    <citation type="submission" date="2024-02" db="EMBL/GenBank/DDBJ databases">
        <authorList>
            <person name="Chen Y."/>
            <person name="Shah S."/>
            <person name="Dougan E. K."/>
            <person name="Thang M."/>
            <person name="Chan C."/>
        </authorList>
    </citation>
    <scope>NUCLEOTIDE SEQUENCE [LARGE SCALE GENOMIC DNA]</scope>
</reference>
<dbReference type="InterPro" id="IPR036691">
    <property type="entry name" value="Endo/exonu/phosph_ase_sf"/>
</dbReference>
<keyword evidence="3" id="KW-0812">Transmembrane</keyword>
<feature type="transmembrane region" description="Helical" evidence="3">
    <location>
        <begin position="792"/>
        <end position="816"/>
    </location>
</feature>
<dbReference type="SUPFAM" id="SSF52047">
    <property type="entry name" value="RNI-like"/>
    <property type="match status" value="1"/>
</dbReference>
<comment type="caution">
    <text evidence="5">The sequence shown here is derived from an EMBL/GenBank/DDBJ whole genome shotgun (WGS) entry which is preliminary data.</text>
</comment>
<evidence type="ECO:0000313" key="5">
    <source>
        <dbReference type="EMBL" id="CAK9079174.1"/>
    </source>
</evidence>
<dbReference type="SUPFAM" id="SSF56219">
    <property type="entry name" value="DNase I-like"/>
    <property type="match status" value="1"/>
</dbReference>
<feature type="domain" description="Endonuclease/exonuclease/phosphatase" evidence="4">
    <location>
        <begin position="826"/>
        <end position="1016"/>
    </location>
</feature>
<dbReference type="Gene3D" id="3.60.10.10">
    <property type="entry name" value="Endonuclease/exonuclease/phosphatase"/>
    <property type="match status" value="1"/>
</dbReference>
<evidence type="ECO:0000259" key="4">
    <source>
        <dbReference type="Pfam" id="PF03372"/>
    </source>
</evidence>
<dbReference type="InterPro" id="IPR038772">
    <property type="entry name" value="Sph/SMPD2-like"/>
</dbReference>
<evidence type="ECO:0000256" key="2">
    <source>
        <dbReference type="SAM" id="MobiDB-lite"/>
    </source>
</evidence>